<evidence type="ECO:0000313" key="1">
    <source>
        <dbReference type="EMBL" id="MCM5678248.1"/>
    </source>
</evidence>
<keyword evidence="2" id="KW-1185">Reference proteome</keyword>
<sequence length="118" mass="12320">MTISMQIKPALIGAATGAVATVIAGFTWAGWATRTDAETAANMRADHAVTAALAPVCVEKFRRDGDARTHLTALKETRTWSQGEFVERGGWARVPGTHTPEQISAVAGACAALLVNSG</sequence>
<dbReference type="Proteomes" id="UP001165541">
    <property type="component" value="Unassembled WGS sequence"/>
</dbReference>
<name>A0ABT0YHP4_9BURK</name>
<accession>A0ABT0YHP4</accession>
<organism evidence="1 2">
    <name type="scientific">Caldimonas mangrovi</name>
    <dbReference type="NCBI Taxonomy" id="2944811"/>
    <lineage>
        <taxon>Bacteria</taxon>
        <taxon>Pseudomonadati</taxon>
        <taxon>Pseudomonadota</taxon>
        <taxon>Betaproteobacteria</taxon>
        <taxon>Burkholderiales</taxon>
        <taxon>Sphaerotilaceae</taxon>
        <taxon>Caldimonas</taxon>
    </lineage>
</organism>
<evidence type="ECO:0008006" key="3">
    <source>
        <dbReference type="Google" id="ProtNLM"/>
    </source>
</evidence>
<dbReference type="EMBL" id="JAMKFE010000001">
    <property type="protein sequence ID" value="MCM5678248.1"/>
    <property type="molecule type" value="Genomic_DNA"/>
</dbReference>
<protein>
    <recommendedName>
        <fullName evidence="3">Lipoprotein</fullName>
    </recommendedName>
</protein>
<proteinExistence type="predicted"/>
<reference evidence="1" key="1">
    <citation type="submission" date="2022-05" db="EMBL/GenBank/DDBJ databases">
        <title>Schlegelella sp. nov., isolated from mangrove soil.</title>
        <authorList>
            <person name="Liu Y."/>
            <person name="Ge X."/>
            <person name="Liu W."/>
        </authorList>
    </citation>
    <scope>NUCLEOTIDE SEQUENCE</scope>
    <source>
        <strain evidence="1">S2-27</strain>
    </source>
</reference>
<gene>
    <name evidence="1" type="ORF">M8A51_01755</name>
</gene>
<dbReference type="RefSeq" id="WP_251776388.1">
    <property type="nucleotide sequence ID" value="NZ_JAMKFE010000001.1"/>
</dbReference>
<comment type="caution">
    <text evidence="1">The sequence shown here is derived from an EMBL/GenBank/DDBJ whole genome shotgun (WGS) entry which is preliminary data.</text>
</comment>
<evidence type="ECO:0000313" key="2">
    <source>
        <dbReference type="Proteomes" id="UP001165541"/>
    </source>
</evidence>